<dbReference type="GO" id="GO:0110051">
    <property type="term" value="P:metabolite repair"/>
    <property type="evidence" value="ECO:0007669"/>
    <property type="project" value="TreeGrafter"/>
</dbReference>
<dbReference type="EC" id="5.1.99.6" evidence="19"/>
<dbReference type="GO" id="GO:0052855">
    <property type="term" value="F:ADP-dependent NAD(P)H-hydrate dehydratase activity"/>
    <property type="evidence" value="ECO:0007669"/>
    <property type="project" value="UniProtKB-UniRule"/>
</dbReference>
<dbReference type="PANTHER" id="PTHR12592">
    <property type="entry name" value="ATP-DEPENDENT (S)-NAD(P)H-HYDRATE DEHYDRATASE FAMILY MEMBER"/>
    <property type="match status" value="1"/>
</dbReference>
<dbReference type="InterPro" id="IPR030677">
    <property type="entry name" value="Nnr"/>
</dbReference>
<dbReference type="EC" id="4.2.1.136" evidence="19"/>
<dbReference type="PROSITE" id="PS01050">
    <property type="entry name" value="YJEF_C_2"/>
    <property type="match status" value="1"/>
</dbReference>
<evidence type="ECO:0000256" key="8">
    <source>
        <dbReference type="ARBA" id="ARBA00022857"/>
    </source>
</evidence>
<feature type="binding site" evidence="17">
    <location>
        <position position="366"/>
    </location>
    <ligand>
        <name>(6S)-NADPHX</name>
        <dbReference type="ChEBI" id="CHEBI:64076"/>
    </ligand>
</feature>
<dbReference type="InterPro" id="IPR017953">
    <property type="entry name" value="Carbohydrate_kinase_pred_CS"/>
</dbReference>
<comment type="caution">
    <text evidence="18">Lacks conserved residue(s) required for the propagation of feature annotation.</text>
</comment>
<dbReference type="AlphaFoldDB" id="A0A7Z0D183"/>
<keyword evidence="23" id="KW-1185">Reference proteome</keyword>
<dbReference type="InterPro" id="IPR029056">
    <property type="entry name" value="Ribokinase-like"/>
</dbReference>
<comment type="cofactor">
    <cofactor evidence="18 19">
        <name>K(+)</name>
        <dbReference type="ChEBI" id="CHEBI:29103"/>
    </cofactor>
    <text evidence="18 19">Binds 1 potassium ion per subunit.</text>
</comment>
<evidence type="ECO:0000256" key="4">
    <source>
        <dbReference type="ARBA" id="ARBA00009524"/>
    </source>
</evidence>
<comment type="subunit">
    <text evidence="17">Homotetramer.</text>
</comment>
<reference evidence="22 23" key="1">
    <citation type="submission" date="2020-07" db="EMBL/GenBank/DDBJ databases">
        <title>Sequencing the genomes of 1000 actinobacteria strains.</title>
        <authorList>
            <person name="Klenk H.-P."/>
        </authorList>
    </citation>
    <scope>NUCLEOTIDE SEQUENCE [LARGE SCALE GENOMIC DNA]</scope>
    <source>
        <strain evidence="22 23">DSM 26341</strain>
    </source>
</reference>
<dbReference type="SUPFAM" id="SSF53613">
    <property type="entry name" value="Ribokinase-like"/>
    <property type="match status" value="1"/>
</dbReference>
<feature type="binding site" evidence="18">
    <location>
        <position position="61"/>
    </location>
    <ligand>
        <name>K(+)</name>
        <dbReference type="ChEBI" id="CHEBI:29103"/>
    </ligand>
</feature>
<dbReference type="RefSeq" id="WP_179424765.1">
    <property type="nucleotide sequence ID" value="NZ_JACBZP010000001.1"/>
</dbReference>
<dbReference type="Proteomes" id="UP000539111">
    <property type="component" value="Unassembled WGS sequence"/>
</dbReference>
<keyword evidence="7 17" id="KW-0067">ATP-binding</keyword>
<comment type="catalytic activity">
    <reaction evidence="16 17 19">
        <text>(6S)-NADPHX + ADP = AMP + phosphate + NADPH + H(+)</text>
        <dbReference type="Rhea" id="RHEA:32235"/>
        <dbReference type="ChEBI" id="CHEBI:15378"/>
        <dbReference type="ChEBI" id="CHEBI:43474"/>
        <dbReference type="ChEBI" id="CHEBI:57783"/>
        <dbReference type="ChEBI" id="CHEBI:64076"/>
        <dbReference type="ChEBI" id="CHEBI:456215"/>
        <dbReference type="ChEBI" id="CHEBI:456216"/>
        <dbReference type="EC" id="4.2.1.136"/>
    </reaction>
</comment>
<feature type="domain" description="YjeF C-terminal" evidence="20">
    <location>
        <begin position="226"/>
        <end position="504"/>
    </location>
</feature>
<feature type="domain" description="YjeF N-terminal" evidence="21">
    <location>
        <begin position="10"/>
        <end position="219"/>
    </location>
</feature>
<dbReference type="GO" id="GO:0052856">
    <property type="term" value="F:NAD(P)HX epimerase activity"/>
    <property type="evidence" value="ECO:0007669"/>
    <property type="project" value="UniProtKB-UniRule"/>
</dbReference>
<feature type="binding site" evidence="18">
    <location>
        <position position="165"/>
    </location>
    <ligand>
        <name>K(+)</name>
        <dbReference type="ChEBI" id="CHEBI:29103"/>
    </ligand>
</feature>
<evidence type="ECO:0000256" key="14">
    <source>
        <dbReference type="ARBA" id="ARBA00025153"/>
    </source>
</evidence>
<dbReference type="Pfam" id="PF03853">
    <property type="entry name" value="YjeF_N"/>
    <property type="match status" value="1"/>
</dbReference>
<comment type="similarity">
    <text evidence="17">Belongs to the NnrD/CARKD family.</text>
</comment>
<comment type="caution">
    <text evidence="22">The sequence shown here is derived from an EMBL/GenBank/DDBJ whole genome shotgun (WGS) entry which is preliminary data.</text>
</comment>
<protein>
    <recommendedName>
        <fullName evidence="19">Bifunctional NAD(P)H-hydrate repair enzyme</fullName>
    </recommendedName>
    <alternativeName>
        <fullName evidence="19">Nicotinamide nucleotide repair protein</fullName>
    </alternativeName>
    <domain>
        <recommendedName>
            <fullName evidence="19">ADP-dependent (S)-NAD(P)H-hydrate dehydratase</fullName>
            <ecNumber evidence="19">4.2.1.136</ecNumber>
        </recommendedName>
        <alternativeName>
            <fullName evidence="19">ADP-dependent NAD(P)HX dehydratase</fullName>
        </alternativeName>
    </domain>
    <domain>
        <recommendedName>
            <fullName evidence="19">NAD(P)H-hydrate epimerase</fullName>
            <ecNumber evidence="19">5.1.99.6</ecNumber>
        </recommendedName>
    </domain>
</protein>
<dbReference type="GO" id="GO:0005524">
    <property type="term" value="F:ATP binding"/>
    <property type="evidence" value="ECO:0007669"/>
    <property type="project" value="UniProtKB-UniRule"/>
</dbReference>
<evidence type="ECO:0000256" key="6">
    <source>
        <dbReference type="ARBA" id="ARBA00022741"/>
    </source>
</evidence>
<comment type="similarity">
    <text evidence="18">Belongs to the NnrE/AIBP family.</text>
</comment>
<dbReference type="Pfam" id="PF01256">
    <property type="entry name" value="Carb_kinase"/>
    <property type="match status" value="1"/>
</dbReference>
<feature type="binding site" evidence="18">
    <location>
        <begin position="130"/>
        <end position="136"/>
    </location>
    <ligand>
        <name>(6S)-NADPHX</name>
        <dbReference type="ChEBI" id="CHEBI:64076"/>
    </ligand>
</feature>
<keyword evidence="22" id="KW-0418">Kinase</keyword>
<keyword evidence="5 18" id="KW-0479">Metal-binding</keyword>
<evidence type="ECO:0000256" key="9">
    <source>
        <dbReference type="ARBA" id="ARBA00022958"/>
    </source>
</evidence>
<dbReference type="Gene3D" id="3.40.1190.20">
    <property type="match status" value="1"/>
</dbReference>
<evidence type="ECO:0000313" key="23">
    <source>
        <dbReference type="Proteomes" id="UP000539111"/>
    </source>
</evidence>
<feature type="binding site" evidence="18">
    <location>
        <position position="162"/>
    </location>
    <ligand>
        <name>(6S)-NADPHX</name>
        <dbReference type="ChEBI" id="CHEBI:64076"/>
    </ligand>
</feature>
<evidence type="ECO:0000256" key="7">
    <source>
        <dbReference type="ARBA" id="ARBA00022840"/>
    </source>
</evidence>
<dbReference type="CDD" id="cd01171">
    <property type="entry name" value="YXKO-related"/>
    <property type="match status" value="1"/>
</dbReference>
<evidence type="ECO:0000313" key="22">
    <source>
        <dbReference type="EMBL" id="NYI65802.1"/>
    </source>
</evidence>
<comment type="function">
    <text evidence="14 19">Bifunctional enzyme that catalyzes the epimerization of the S- and R-forms of NAD(P)HX and the dehydration of the S-form of NAD(P)HX at the expense of ADP, which is converted to AMP. This allows the repair of both epimers of NAD(P)HX, a damaged form of NAD(P)H that is a result of enzymatic or heat-dependent hydration.</text>
</comment>
<dbReference type="InterPro" id="IPR004443">
    <property type="entry name" value="YjeF_N_dom"/>
</dbReference>
<dbReference type="PIRSF" id="PIRSF017184">
    <property type="entry name" value="Nnr"/>
    <property type="match status" value="1"/>
</dbReference>
<name>A0A7Z0D183_9MICO</name>
<feature type="binding site" evidence="18">
    <location>
        <position position="126"/>
    </location>
    <ligand>
        <name>K(+)</name>
        <dbReference type="ChEBI" id="CHEBI:29103"/>
    </ligand>
</feature>
<evidence type="ECO:0000256" key="3">
    <source>
        <dbReference type="ARBA" id="ARBA00006001"/>
    </source>
</evidence>
<accession>A0A7Z0D183</accession>
<dbReference type="PROSITE" id="PS51383">
    <property type="entry name" value="YJEF_C_3"/>
    <property type="match status" value="1"/>
</dbReference>
<dbReference type="HAMAP" id="MF_01965">
    <property type="entry name" value="NADHX_dehydratase"/>
    <property type="match status" value="1"/>
</dbReference>
<keyword evidence="9 18" id="KW-0630">Potassium</keyword>
<evidence type="ECO:0000256" key="5">
    <source>
        <dbReference type="ARBA" id="ARBA00022723"/>
    </source>
</evidence>
<dbReference type="NCBIfam" id="TIGR00197">
    <property type="entry name" value="yjeF_nterm"/>
    <property type="match status" value="1"/>
</dbReference>
<keyword evidence="10 17" id="KW-0520">NAD</keyword>
<comment type="similarity">
    <text evidence="4 19">In the C-terminal section; belongs to the NnrD/CARKD family.</text>
</comment>
<dbReference type="GO" id="GO:0046496">
    <property type="term" value="P:nicotinamide nucleotide metabolic process"/>
    <property type="evidence" value="ECO:0007669"/>
    <property type="project" value="UniProtKB-UniRule"/>
</dbReference>
<feature type="binding site" evidence="17">
    <location>
        <begin position="409"/>
        <end position="413"/>
    </location>
    <ligand>
        <name>AMP</name>
        <dbReference type="ChEBI" id="CHEBI:456215"/>
    </ligand>
</feature>
<evidence type="ECO:0000256" key="13">
    <source>
        <dbReference type="ARBA" id="ARBA00023268"/>
    </source>
</evidence>
<keyword evidence="11 18" id="KW-0413">Isomerase</keyword>
<comment type="similarity">
    <text evidence="3 19">In the N-terminal section; belongs to the NnrE/AIBP family.</text>
</comment>
<dbReference type="EMBL" id="JACBZP010000001">
    <property type="protein sequence ID" value="NYI65802.1"/>
    <property type="molecule type" value="Genomic_DNA"/>
</dbReference>
<feature type="binding site" evidence="17">
    <location>
        <position position="261"/>
    </location>
    <ligand>
        <name>(6S)-NADPHX</name>
        <dbReference type="ChEBI" id="CHEBI:64076"/>
    </ligand>
</feature>
<organism evidence="22 23">
    <name type="scientific">Spelaeicoccus albus</name>
    <dbReference type="NCBI Taxonomy" id="1280376"/>
    <lineage>
        <taxon>Bacteria</taxon>
        <taxon>Bacillati</taxon>
        <taxon>Actinomycetota</taxon>
        <taxon>Actinomycetes</taxon>
        <taxon>Micrococcales</taxon>
        <taxon>Brevibacteriaceae</taxon>
        <taxon>Spelaeicoccus</taxon>
    </lineage>
</organism>
<evidence type="ECO:0000256" key="11">
    <source>
        <dbReference type="ARBA" id="ARBA00023235"/>
    </source>
</evidence>
<evidence type="ECO:0000256" key="1">
    <source>
        <dbReference type="ARBA" id="ARBA00000013"/>
    </source>
</evidence>
<dbReference type="SUPFAM" id="SSF64153">
    <property type="entry name" value="YjeF N-terminal domain-like"/>
    <property type="match status" value="1"/>
</dbReference>
<comment type="cofactor">
    <cofactor evidence="17">
        <name>Mg(2+)</name>
        <dbReference type="ChEBI" id="CHEBI:18420"/>
    </cofactor>
</comment>
<evidence type="ECO:0000259" key="21">
    <source>
        <dbReference type="PROSITE" id="PS51385"/>
    </source>
</evidence>
<proteinExistence type="inferred from homology"/>
<evidence type="ECO:0000259" key="20">
    <source>
        <dbReference type="PROSITE" id="PS51383"/>
    </source>
</evidence>
<comment type="catalytic activity">
    <reaction evidence="1 18 19">
        <text>(6R)-NADHX = (6S)-NADHX</text>
        <dbReference type="Rhea" id="RHEA:32215"/>
        <dbReference type="ChEBI" id="CHEBI:64074"/>
        <dbReference type="ChEBI" id="CHEBI:64075"/>
        <dbReference type="EC" id="5.1.99.6"/>
    </reaction>
</comment>
<sequence length="524" mass="52991">MIRAWTPKDIRAAEQPLLDAGHGPPLMARAAAAVAAVCVRELDAGHVYGSRVAILAGKGNNGGDALYAGAHLARRGARVDVVLTADDAHQGGLAAARASGARIHRLDDRGASRAAELLRIADAVLDGIVGTGARPGLRSPVRELVANWTPARSERQIVIAVDMPSGIDVDTGEASDDCVRADCTVTFAGAKPGLLLPPAAGCAGNVEVVDIGVPLADETTATARLNPSDIAGRWPVPGPHDHKYTRGVLGIVAGSSGYPGAAVLATGGSRACGVGMIRYVGSDHVARAVNAAYPEVVPGNGRVQAWLFGPGIDPADDDRMSDVRRYLAEAGDTQLPCVLDAGALAAVEAADSAVQRTDPPMILTPHAGELVALMTRLGDTDVSRSAVEAAPAVWAQRAARRTDAVVVLKGPVTVIAQPHGPTYAQGEAPSWLATAGAGDVLAGIIGAITATSSETATGKSLPALAGYAALGVMTHGLAAGRASGGGPIAAGDIAAALPAVIADHLAGADRRPVGEHSTRGRAQR</sequence>
<dbReference type="Gene3D" id="3.40.50.10260">
    <property type="entry name" value="YjeF N-terminal domain"/>
    <property type="match status" value="1"/>
</dbReference>
<dbReference type="PANTHER" id="PTHR12592:SF0">
    <property type="entry name" value="ATP-DEPENDENT (S)-NAD(P)H-HYDRATE DEHYDRATASE"/>
    <property type="match status" value="1"/>
</dbReference>
<evidence type="ECO:0000256" key="19">
    <source>
        <dbReference type="PIRNR" id="PIRNR017184"/>
    </source>
</evidence>
<comment type="catalytic activity">
    <reaction evidence="15 17 19">
        <text>(6S)-NADHX + ADP = AMP + phosphate + NADH + H(+)</text>
        <dbReference type="Rhea" id="RHEA:32223"/>
        <dbReference type="ChEBI" id="CHEBI:15378"/>
        <dbReference type="ChEBI" id="CHEBI:43474"/>
        <dbReference type="ChEBI" id="CHEBI:57945"/>
        <dbReference type="ChEBI" id="CHEBI:64074"/>
        <dbReference type="ChEBI" id="CHEBI:456215"/>
        <dbReference type="ChEBI" id="CHEBI:456216"/>
        <dbReference type="EC" id="4.2.1.136"/>
    </reaction>
</comment>
<feature type="binding site" evidence="18">
    <location>
        <begin position="60"/>
        <end position="64"/>
    </location>
    <ligand>
        <name>(6S)-NADPHX</name>
        <dbReference type="ChEBI" id="CHEBI:64076"/>
    </ligand>
</feature>
<feature type="binding site" evidence="17">
    <location>
        <position position="311"/>
    </location>
    <ligand>
        <name>(6S)-NADPHX</name>
        <dbReference type="ChEBI" id="CHEBI:64076"/>
    </ligand>
</feature>
<evidence type="ECO:0000256" key="18">
    <source>
        <dbReference type="HAMAP-Rule" id="MF_01966"/>
    </source>
</evidence>
<evidence type="ECO:0000256" key="12">
    <source>
        <dbReference type="ARBA" id="ARBA00023239"/>
    </source>
</evidence>
<dbReference type="GO" id="GO:0046872">
    <property type="term" value="F:metal ion binding"/>
    <property type="evidence" value="ECO:0007669"/>
    <property type="project" value="UniProtKB-UniRule"/>
</dbReference>
<keyword evidence="8 17" id="KW-0521">NADP</keyword>
<feature type="binding site" evidence="17">
    <location>
        <position position="438"/>
    </location>
    <ligand>
        <name>AMP</name>
        <dbReference type="ChEBI" id="CHEBI:456215"/>
    </ligand>
</feature>
<evidence type="ECO:0000256" key="10">
    <source>
        <dbReference type="ARBA" id="ARBA00023027"/>
    </source>
</evidence>
<dbReference type="GO" id="GO:0016301">
    <property type="term" value="F:kinase activity"/>
    <property type="evidence" value="ECO:0007669"/>
    <property type="project" value="UniProtKB-KW"/>
</dbReference>
<keyword evidence="22" id="KW-0808">Transferase</keyword>
<dbReference type="InterPro" id="IPR036652">
    <property type="entry name" value="YjeF_N_dom_sf"/>
</dbReference>
<comment type="catalytic activity">
    <reaction evidence="2 18 19">
        <text>(6R)-NADPHX = (6S)-NADPHX</text>
        <dbReference type="Rhea" id="RHEA:32227"/>
        <dbReference type="ChEBI" id="CHEBI:64076"/>
        <dbReference type="ChEBI" id="CHEBI:64077"/>
        <dbReference type="EC" id="5.1.99.6"/>
    </reaction>
</comment>
<comment type="function">
    <text evidence="17">Catalyzes the dehydration of the S-form of NAD(P)HX at the expense of ADP, which is converted to AMP. Together with NAD(P)HX epimerase, which catalyzes the epimerization of the S- and R-forms, the enzyme allows the repair of both epimers of NAD(P)HX, a damaged form of NAD(P)H that is a result of enzymatic or heat-dependent hydration.</text>
</comment>
<dbReference type="HAMAP" id="MF_01966">
    <property type="entry name" value="NADHX_epimerase"/>
    <property type="match status" value="1"/>
</dbReference>
<gene>
    <name evidence="17" type="primary">nnrD</name>
    <name evidence="18" type="synonym">nnrE</name>
    <name evidence="22" type="ORF">BJY26_000108</name>
</gene>
<evidence type="ECO:0000256" key="15">
    <source>
        <dbReference type="ARBA" id="ARBA00048238"/>
    </source>
</evidence>
<dbReference type="InterPro" id="IPR000631">
    <property type="entry name" value="CARKD"/>
</dbReference>
<keyword evidence="12 17" id="KW-0456">Lyase</keyword>
<feature type="binding site" evidence="17">
    <location>
        <position position="439"/>
    </location>
    <ligand>
        <name>(6S)-NADPHX</name>
        <dbReference type="ChEBI" id="CHEBI:64076"/>
    </ligand>
</feature>
<evidence type="ECO:0000256" key="17">
    <source>
        <dbReference type="HAMAP-Rule" id="MF_01965"/>
    </source>
</evidence>
<comment type="function">
    <text evidence="18">Catalyzes the epimerization of the S- and R-forms of NAD(P)HX, a damaged form of NAD(P)H that is a result of enzymatic or heat-dependent hydration. This is a prerequisite for the S-specific NAD(P)H-hydrate dehydratase to allow the repair of both epimers of NAD(P)HX.</text>
</comment>
<keyword evidence="13" id="KW-0511">Multifunctional enzyme</keyword>
<keyword evidence="6 17" id="KW-0547">Nucleotide-binding</keyword>
<dbReference type="PROSITE" id="PS51385">
    <property type="entry name" value="YJEF_N"/>
    <property type="match status" value="1"/>
</dbReference>
<evidence type="ECO:0000256" key="16">
    <source>
        <dbReference type="ARBA" id="ARBA00049209"/>
    </source>
</evidence>
<evidence type="ECO:0000256" key="2">
    <source>
        <dbReference type="ARBA" id="ARBA00000909"/>
    </source>
</evidence>